<evidence type="ECO:0000313" key="1">
    <source>
        <dbReference type="EMBL" id="CCM65708.1"/>
    </source>
</evidence>
<dbReference type="EMBL" id="CANL01000078">
    <property type="protein sequence ID" value="CCM65708.1"/>
    <property type="molecule type" value="Genomic_DNA"/>
</dbReference>
<organism evidence="1 2">
    <name type="scientific">Candidatus Neomicrothrix parvicella RN1</name>
    <dbReference type="NCBI Taxonomy" id="1229780"/>
    <lineage>
        <taxon>Bacteria</taxon>
        <taxon>Bacillati</taxon>
        <taxon>Actinomycetota</taxon>
        <taxon>Acidimicrobiia</taxon>
        <taxon>Acidimicrobiales</taxon>
        <taxon>Microthrixaceae</taxon>
        <taxon>Candidatus Neomicrothrix</taxon>
    </lineage>
</organism>
<gene>
    <name evidence="1" type="ORF">BN381_80238</name>
</gene>
<dbReference type="Proteomes" id="UP000018291">
    <property type="component" value="Unassembled WGS sequence"/>
</dbReference>
<protein>
    <recommendedName>
        <fullName evidence="3">Class I SAM-dependent methyltransferase</fullName>
    </recommendedName>
</protein>
<sequence length="248" mass="27715">MSGESTVSGKSTVMAIHRSGVVTDAEGTEYPIRPMSILEVEGRALRDFMVQRGYSQSLETGMAYGVSTLWLADAAARVEGGHHIAIDPRQHSGYHSIGMLNVERAGLNNVVDTYVESSELRLPKLVEAKTKLDFAFIDGRHLFDSALIDFFYVDRMLRVGGAVALHDLWMPSLRKVAGFIRQNRNYRLVPVDSVSQLGLPLRAYKVAKRLRTSTLGRDRSGFRARAENLCVLEKVAGDDRHHEHFEPF</sequence>
<dbReference type="Gene3D" id="3.40.50.150">
    <property type="entry name" value="Vaccinia Virus protein VP39"/>
    <property type="match status" value="1"/>
</dbReference>
<evidence type="ECO:0000313" key="2">
    <source>
        <dbReference type="Proteomes" id="UP000018291"/>
    </source>
</evidence>
<dbReference type="eggNOG" id="COG4122">
    <property type="taxonomic scope" value="Bacteria"/>
</dbReference>
<dbReference type="RefSeq" id="WP_012230677.1">
    <property type="nucleotide sequence ID" value="NZ_HG422565.1"/>
</dbReference>
<dbReference type="InterPro" id="IPR029063">
    <property type="entry name" value="SAM-dependent_MTases_sf"/>
</dbReference>
<accession>R4Z4Q3</accession>
<dbReference type="OrthoDB" id="799111at2"/>
<keyword evidence="2" id="KW-1185">Reference proteome</keyword>
<dbReference type="AlphaFoldDB" id="R4Z4Q3"/>
<proteinExistence type="predicted"/>
<evidence type="ECO:0008006" key="3">
    <source>
        <dbReference type="Google" id="ProtNLM"/>
    </source>
</evidence>
<reference evidence="1 2" key="1">
    <citation type="journal article" date="2013" name="ISME J.">
        <title>Metabolic model for the filamentous 'Candidatus Microthrix parvicella' based on genomic and metagenomic analyses.</title>
        <authorList>
            <person name="Jon McIlroy S."/>
            <person name="Kristiansen R."/>
            <person name="Albertsen M."/>
            <person name="Michael Karst S."/>
            <person name="Rossetti S."/>
            <person name="Lund Nielsen J."/>
            <person name="Tandoi V."/>
            <person name="James Seviour R."/>
            <person name="Nielsen P.H."/>
        </authorList>
    </citation>
    <scope>NUCLEOTIDE SEQUENCE [LARGE SCALE GENOMIC DNA]</scope>
    <source>
        <strain evidence="1 2">RN1</strain>
    </source>
</reference>
<dbReference type="Pfam" id="PF13578">
    <property type="entry name" value="Methyltransf_24"/>
    <property type="match status" value="1"/>
</dbReference>
<name>R4Z4Q3_9ACTN</name>
<comment type="caution">
    <text evidence="1">The sequence shown here is derived from an EMBL/GenBank/DDBJ whole genome shotgun (WGS) entry which is preliminary data.</text>
</comment>
<dbReference type="SUPFAM" id="SSF53335">
    <property type="entry name" value="S-adenosyl-L-methionine-dependent methyltransferases"/>
    <property type="match status" value="1"/>
</dbReference>
<dbReference type="STRING" id="1229780.BN381_80238"/>
<dbReference type="HOGENOM" id="CLU_1155534_0_0_11"/>